<name>A0A816M2Q3_9BILA</name>
<evidence type="ECO:0000313" key="2">
    <source>
        <dbReference type="Proteomes" id="UP000663887"/>
    </source>
</evidence>
<proteinExistence type="predicted"/>
<dbReference type="EMBL" id="CAJNRG010000095">
    <property type="protein sequence ID" value="CAF1973103.1"/>
    <property type="molecule type" value="Genomic_DNA"/>
</dbReference>
<dbReference type="PANTHER" id="PTHR37162:SF1">
    <property type="entry name" value="BED-TYPE DOMAIN-CONTAINING PROTEIN"/>
    <property type="match status" value="1"/>
</dbReference>
<protein>
    <submittedName>
        <fullName evidence="1">Uncharacterized protein</fullName>
    </submittedName>
</protein>
<comment type="caution">
    <text evidence="1">The sequence shown here is derived from an EMBL/GenBank/DDBJ whole genome shotgun (WGS) entry which is preliminary data.</text>
</comment>
<sequence length="661" mass="76565">MDVEIIIENDHESLITTTILKSKENKNVEVVPSACEKKRKKGVFNPQWLLDSQVSSFLREYKLDSTKILCIACNETFSIHYGGKNDIDRHIKLKRHINNMKSFNINRQLITSTMKPNKEIEETAAAEGAFVYHGVKRGHSYLSQQCITNVLKTIFSSSSAIAKSMSCGRTKCNSIAVNVLAPRFTQKVLTEVKEAYFYSIMFDASNKGNIKFFPVCVQYFSKIGVKKGIIDLIDDADELATNIFENLMTVIKKSDLPFDGLTSIGADNTNVNMGNNHTVYTLFNNEIENLFKAKRIEELKSYYEFYEQDFHVLLKHIKIRWLSLYSSIERLLLVYKPVKNYFTDQLNKEIPKELEKHFQSEETLCVLSFLHHVLFEIQKTNLELQKECITAIDLYRIITSLQYKLKQRLDTGFFGIHCRQILNRIPSDTSIELQASFVRFISTFLEYVDKYFSQNVAILEAIGHFGNGIENLTWNHIQKCIELTKIEDLNEDNLFNEFTELKLTFEIIKKKQVPLFDQIQFFLSNEQQKDTNTSLPMTIRQNEMDEEDEEDQTKVIRSDQLWAMLFAVNATPTPNMKKLICFLYSIPASNAYVECVFSDMKHLLNDSCNRMPVESIAAELQIRRNGSISCIDMHKYLLSQKELLEAISSNNKYTFKKQRID</sequence>
<dbReference type="InterPro" id="IPR012337">
    <property type="entry name" value="RNaseH-like_sf"/>
</dbReference>
<reference evidence="1" key="1">
    <citation type="submission" date="2021-02" db="EMBL/GenBank/DDBJ databases">
        <authorList>
            <person name="Nowell W R."/>
        </authorList>
    </citation>
    <scope>NUCLEOTIDE SEQUENCE</scope>
</reference>
<accession>A0A816M2Q3</accession>
<gene>
    <name evidence="1" type="ORF">XDN619_LOCUS1985</name>
</gene>
<organism evidence="1 2">
    <name type="scientific">Rotaria magnacalcarata</name>
    <dbReference type="NCBI Taxonomy" id="392030"/>
    <lineage>
        <taxon>Eukaryota</taxon>
        <taxon>Metazoa</taxon>
        <taxon>Spiralia</taxon>
        <taxon>Gnathifera</taxon>
        <taxon>Rotifera</taxon>
        <taxon>Eurotatoria</taxon>
        <taxon>Bdelloidea</taxon>
        <taxon>Philodinida</taxon>
        <taxon>Philodinidae</taxon>
        <taxon>Rotaria</taxon>
    </lineage>
</organism>
<dbReference type="SUPFAM" id="SSF53098">
    <property type="entry name" value="Ribonuclease H-like"/>
    <property type="match status" value="1"/>
</dbReference>
<evidence type="ECO:0000313" key="1">
    <source>
        <dbReference type="EMBL" id="CAF1973103.1"/>
    </source>
</evidence>
<dbReference type="PANTHER" id="PTHR37162">
    <property type="entry name" value="HAT FAMILY DIMERISATION DOMAINCONTAINING PROTEIN-RELATED"/>
    <property type="match status" value="1"/>
</dbReference>
<dbReference type="AlphaFoldDB" id="A0A816M2Q3"/>
<dbReference type="Proteomes" id="UP000663887">
    <property type="component" value="Unassembled WGS sequence"/>
</dbReference>